<accession>A0A060R728</accession>
<dbReference type="InterPro" id="IPR021958">
    <property type="entry name" value="DUF3575"/>
</dbReference>
<protein>
    <recommendedName>
        <fullName evidence="3">DUF3575 domain-containing protein</fullName>
    </recommendedName>
</protein>
<sequence length="135" mass="15719">MLFGFLINEFRYYFREKQNGWYAAGNFGLGIIHMSKPKILETGKFEFDNRYSKGWSMMVGFGGGYQTSIGGRWRMDIYAALGWMLSYYNGYSLDGEIQMHPPRPVPPKYPDPWNASGEWMPYKLGVSFGYKLFDK</sequence>
<evidence type="ECO:0000313" key="1">
    <source>
        <dbReference type="EMBL" id="CDN30940.1"/>
    </source>
</evidence>
<keyword evidence="2" id="KW-1185">Reference proteome</keyword>
<evidence type="ECO:0008006" key="3">
    <source>
        <dbReference type="Google" id="ProtNLM"/>
    </source>
</evidence>
<dbReference type="AlphaFoldDB" id="A0A060R728"/>
<reference evidence="1 2" key="1">
    <citation type="journal article" date="2015" name="Genome Announc.">
        <title>Complete Genome Sequence of the Novel Leech Symbiont Mucinivorans hirudinis M3T.</title>
        <authorList>
            <person name="Nelson M.C."/>
            <person name="Bomar L."/>
            <person name="Graf J."/>
        </authorList>
    </citation>
    <scope>NUCLEOTIDE SEQUENCE [LARGE SCALE GENOMIC DNA]</scope>
    <source>
        <strain evidence="2">M3</strain>
    </source>
</reference>
<dbReference type="KEGG" id="rbc:BN938_0839"/>
<organism evidence="1 2">
    <name type="scientific">Mucinivorans hirudinis</name>
    <dbReference type="NCBI Taxonomy" id="1433126"/>
    <lineage>
        <taxon>Bacteria</taxon>
        <taxon>Pseudomonadati</taxon>
        <taxon>Bacteroidota</taxon>
        <taxon>Bacteroidia</taxon>
        <taxon>Bacteroidales</taxon>
        <taxon>Rikenellaceae</taxon>
        <taxon>Mucinivorans</taxon>
    </lineage>
</organism>
<dbReference type="InterPro" id="IPR036709">
    <property type="entry name" value="Autotransporte_beta_dom_sf"/>
</dbReference>
<proteinExistence type="predicted"/>
<dbReference type="EMBL" id="HG934468">
    <property type="protein sequence ID" value="CDN30940.1"/>
    <property type="molecule type" value="Genomic_DNA"/>
</dbReference>
<evidence type="ECO:0000313" key="2">
    <source>
        <dbReference type="Proteomes" id="UP000027616"/>
    </source>
</evidence>
<dbReference type="HOGENOM" id="CLU_117190_0_0_10"/>
<dbReference type="STRING" id="1433126.BN938_0839"/>
<gene>
    <name evidence="1" type="ORF">BN938_0839</name>
</gene>
<dbReference type="Proteomes" id="UP000027616">
    <property type="component" value="Chromosome I"/>
</dbReference>
<dbReference type="Pfam" id="PF12099">
    <property type="entry name" value="DUF3575"/>
    <property type="match status" value="1"/>
</dbReference>
<dbReference type="eggNOG" id="ENOG50337F4">
    <property type="taxonomic scope" value="Bacteria"/>
</dbReference>
<dbReference type="SUPFAM" id="SSF103515">
    <property type="entry name" value="Autotransporter"/>
    <property type="match status" value="1"/>
</dbReference>
<name>A0A060R728_9BACT</name>